<sequence>MILLAALVVLLLGGIAELLRMRISRGDVYPLYSTYRADPLGTKAFYESLELVPGARAQRWLREPEKLPAGMRGTIVFAGVNSAGWLRTDRVTAKKLDSLARGGARVVVTFKAGFGERELKRWRDSRTDDDYSKYNFAGAPDFAAHALEKRDAPEVAPEEKPEPPEKKGSRKKQVFVDAGEQWGVKIVTRIIKPDDDGRLPPAVRSEGQPGEWPGRLDWMSELYFDTDKSADWRVLYTREGRPVMIERAIGTGSIVLAADSFFLSNEALQRARATSLLAWLVTAPGGDGVVVFDEYHLGMTEDHGVAALARRYGLTGAACLAMLLAVLWVWHRMALFVPPPADEDDEHAGYEPTAGLEALLRRSVPRAQVARVCLDEWKKTASPADIARVDKALATLERNASPWKIYTTAREALRKSGGVLPRPK</sequence>
<evidence type="ECO:0000256" key="1">
    <source>
        <dbReference type="SAM" id="MobiDB-lite"/>
    </source>
</evidence>
<dbReference type="InterPro" id="IPR025646">
    <property type="entry name" value="DUF4350"/>
</dbReference>
<protein>
    <recommendedName>
        <fullName evidence="2">DUF4350 domain-containing protein</fullName>
    </recommendedName>
</protein>
<dbReference type="EMBL" id="CP023004">
    <property type="protein sequence ID" value="AWI09969.1"/>
    <property type="molecule type" value="Genomic_DNA"/>
</dbReference>
<feature type="region of interest" description="Disordered" evidence="1">
    <location>
        <begin position="149"/>
        <end position="173"/>
    </location>
</feature>
<evidence type="ECO:0000313" key="3">
    <source>
        <dbReference type="EMBL" id="AWI09969.1"/>
    </source>
</evidence>
<feature type="compositionally biased region" description="Basic and acidic residues" evidence="1">
    <location>
        <begin position="149"/>
        <end position="167"/>
    </location>
</feature>
<keyword evidence="4" id="KW-1185">Reference proteome</keyword>
<name>A0A2U8E4W5_9BACT</name>
<accession>A0A2U8E4W5</accession>
<evidence type="ECO:0000313" key="4">
    <source>
        <dbReference type="Proteomes" id="UP000244896"/>
    </source>
</evidence>
<dbReference type="Proteomes" id="UP000244896">
    <property type="component" value="Chromosome"/>
</dbReference>
<proteinExistence type="predicted"/>
<feature type="domain" description="DUF4350" evidence="2">
    <location>
        <begin position="35"/>
        <end position="281"/>
    </location>
</feature>
<dbReference type="AlphaFoldDB" id="A0A2U8E4W5"/>
<reference evidence="3 4" key="1">
    <citation type="journal article" date="2018" name="Syst. Appl. Microbiol.">
        <title>Ereboglobus luteus gen. nov. sp. nov. from cockroach guts, and new insights into the oxygen relationship of the genera Opitutus and Didymococcus (Verrucomicrobia: Opitutaceae).</title>
        <authorList>
            <person name="Tegtmeier D."/>
            <person name="Belitz A."/>
            <person name="Radek R."/>
            <person name="Heimerl T."/>
            <person name="Brune A."/>
        </authorList>
    </citation>
    <scope>NUCLEOTIDE SEQUENCE [LARGE SCALE GENOMIC DNA]</scope>
    <source>
        <strain evidence="3 4">Ho45</strain>
    </source>
</reference>
<dbReference type="KEGG" id="elut:CKA38_12565"/>
<gene>
    <name evidence="3" type="ORF">CKA38_12565</name>
</gene>
<organism evidence="3 4">
    <name type="scientific">Ereboglobus luteus</name>
    <dbReference type="NCBI Taxonomy" id="1796921"/>
    <lineage>
        <taxon>Bacteria</taxon>
        <taxon>Pseudomonadati</taxon>
        <taxon>Verrucomicrobiota</taxon>
        <taxon>Opitutia</taxon>
        <taxon>Opitutales</taxon>
        <taxon>Opitutaceae</taxon>
        <taxon>Ereboglobus</taxon>
    </lineage>
</organism>
<dbReference type="Pfam" id="PF14258">
    <property type="entry name" value="DUF4350"/>
    <property type="match status" value="1"/>
</dbReference>
<evidence type="ECO:0000259" key="2">
    <source>
        <dbReference type="Pfam" id="PF14258"/>
    </source>
</evidence>